<dbReference type="Gene3D" id="3.30.40.10">
    <property type="entry name" value="Zinc/RING finger domain, C3HC4 (zinc finger)"/>
    <property type="match status" value="1"/>
</dbReference>
<reference evidence="6" key="2">
    <citation type="submission" date="2017-10" db="EMBL/GenBank/DDBJ databases">
        <title>Ladona fulva Genome sequencing and assembly.</title>
        <authorList>
            <person name="Murali S."/>
            <person name="Richards S."/>
            <person name="Bandaranaike D."/>
            <person name="Bellair M."/>
            <person name="Blankenburg K."/>
            <person name="Chao H."/>
            <person name="Dinh H."/>
            <person name="Doddapaneni H."/>
            <person name="Dugan-Rocha S."/>
            <person name="Elkadiri S."/>
            <person name="Gnanaolivu R."/>
            <person name="Hernandez B."/>
            <person name="Skinner E."/>
            <person name="Javaid M."/>
            <person name="Lee S."/>
            <person name="Li M."/>
            <person name="Ming W."/>
            <person name="Munidasa M."/>
            <person name="Muniz J."/>
            <person name="Nguyen L."/>
            <person name="Hughes D."/>
            <person name="Osuji N."/>
            <person name="Pu L.-L."/>
            <person name="Puazo M."/>
            <person name="Qu C."/>
            <person name="Quiroz J."/>
            <person name="Raj R."/>
            <person name="Weissenberger G."/>
            <person name="Xin Y."/>
            <person name="Zou X."/>
            <person name="Han Y."/>
            <person name="Worley K."/>
            <person name="Muzny D."/>
            <person name="Gibbs R."/>
        </authorList>
    </citation>
    <scope>NUCLEOTIDE SEQUENCE</scope>
    <source>
        <strain evidence="6">Sampled in the wild</strain>
    </source>
</reference>
<accession>A0A8K0P170</accession>
<dbReference type="InterPro" id="IPR038632">
    <property type="entry name" value="ZFYVE21_C_sf"/>
</dbReference>
<dbReference type="InterPro" id="IPR017455">
    <property type="entry name" value="Znf_FYVE-rel"/>
</dbReference>
<dbReference type="EMBL" id="KZ308584">
    <property type="protein sequence ID" value="KAG8231950.1"/>
    <property type="molecule type" value="Genomic_DNA"/>
</dbReference>
<evidence type="ECO:0000256" key="4">
    <source>
        <dbReference type="PROSITE-ProRule" id="PRU00091"/>
    </source>
</evidence>
<evidence type="ECO:0000313" key="7">
    <source>
        <dbReference type="Proteomes" id="UP000792457"/>
    </source>
</evidence>
<dbReference type="PANTHER" id="PTHR39490:SF8">
    <property type="entry name" value="ZINC FINGER FYVE DOMAIN-CONTAINING PROTEIN 21"/>
    <property type="match status" value="1"/>
</dbReference>
<dbReference type="InterPro" id="IPR052113">
    <property type="entry name" value="FYVE-type_Zinc_Finger"/>
</dbReference>
<evidence type="ECO:0000256" key="3">
    <source>
        <dbReference type="ARBA" id="ARBA00022833"/>
    </source>
</evidence>
<keyword evidence="7" id="KW-1185">Reference proteome</keyword>
<evidence type="ECO:0000256" key="2">
    <source>
        <dbReference type="ARBA" id="ARBA00022771"/>
    </source>
</evidence>
<keyword evidence="2 4" id="KW-0863">Zinc-finger</keyword>
<gene>
    <name evidence="6" type="ORF">J437_LFUL008870</name>
</gene>
<sequence length="217" mass="24872">MIMDASTKKLLRSKSGLRIVVVNDRFKSPFVLSEPQWSPDGENERCVRCRSKFDFLNRKHHCRRCGQVYCKACCFIKEVLQRMCFVDPVRLCIDCENITRKENVFFNTHLKVLLSGARFKLTQNGFTSDDFPSYFTCKLSPDHRHILFDGNPSHSLEPLAFVEIKSVSMVHPSEEDDGNVSLAMLYRKSCHSSDREMLLSSLSQPVLEGNLRGTGRS</sequence>
<keyword evidence="1" id="KW-0479">Metal-binding</keyword>
<organism evidence="6 7">
    <name type="scientific">Ladona fulva</name>
    <name type="common">Scarce chaser dragonfly</name>
    <name type="synonym">Libellula fulva</name>
    <dbReference type="NCBI Taxonomy" id="123851"/>
    <lineage>
        <taxon>Eukaryota</taxon>
        <taxon>Metazoa</taxon>
        <taxon>Ecdysozoa</taxon>
        <taxon>Arthropoda</taxon>
        <taxon>Hexapoda</taxon>
        <taxon>Insecta</taxon>
        <taxon>Pterygota</taxon>
        <taxon>Palaeoptera</taxon>
        <taxon>Odonata</taxon>
        <taxon>Epiprocta</taxon>
        <taxon>Anisoptera</taxon>
        <taxon>Libelluloidea</taxon>
        <taxon>Libellulidae</taxon>
        <taxon>Ladona</taxon>
    </lineage>
</organism>
<dbReference type="InterPro" id="IPR000306">
    <property type="entry name" value="Znf_FYVE"/>
</dbReference>
<evidence type="ECO:0000313" key="6">
    <source>
        <dbReference type="EMBL" id="KAG8231950.1"/>
    </source>
</evidence>
<dbReference type="CDD" id="cd15727">
    <property type="entry name" value="FYVE_ZF21"/>
    <property type="match status" value="1"/>
</dbReference>
<evidence type="ECO:0000256" key="1">
    <source>
        <dbReference type="ARBA" id="ARBA00022723"/>
    </source>
</evidence>
<dbReference type="PROSITE" id="PS50178">
    <property type="entry name" value="ZF_FYVE"/>
    <property type="match status" value="1"/>
</dbReference>
<protein>
    <recommendedName>
        <fullName evidence="5">FYVE-type domain-containing protein</fullName>
    </recommendedName>
</protein>
<dbReference type="SUPFAM" id="SSF57903">
    <property type="entry name" value="FYVE/PHD zinc finger"/>
    <property type="match status" value="1"/>
</dbReference>
<dbReference type="OrthoDB" id="10018316at2759"/>
<dbReference type="SMART" id="SM00064">
    <property type="entry name" value="FYVE"/>
    <property type="match status" value="1"/>
</dbReference>
<dbReference type="InterPro" id="IPR032031">
    <property type="entry name" value="ZFYVE21_C"/>
</dbReference>
<evidence type="ECO:0000259" key="5">
    <source>
        <dbReference type="PROSITE" id="PS50178"/>
    </source>
</evidence>
<proteinExistence type="predicted"/>
<dbReference type="Pfam" id="PF16696">
    <property type="entry name" value="ZFYVE21_C"/>
    <property type="match status" value="1"/>
</dbReference>
<dbReference type="GO" id="GO:0008270">
    <property type="term" value="F:zinc ion binding"/>
    <property type="evidence" value="ECO:0007669"/>
    <property type="project" value="UniProtKB-KW"/>
</dbReference>
<name>A0A8K0P170_LADFU</name>
<dbReference type="Proteomes" id="UP000792457">
    <property type="component" value="Unassembled WGS sequence"/>
</dbReference>
<keyword evidence="3" id="KW-0862">Zinc</keyword>
<dbReference type="Gene3D" id="2.30.29.160">
    <property type="entry name" value="Zinc finger FYVE domain-containing protein 21, C-terminal"/>
    <property type="match status" value="1"/>
</dbReference>
<dbReference type="PANTHER" id="PTHR39490">
    <property type="entry name" value="ARRESTIN DOMAIN-CONTAINING PROTEIN D"/>
    <property type="match status" value="1"/>
</dbReference>
<feature type="domain" description="FYVE-type" evidence="5">
    <location>
        <begin position="40"/>
        <end position="100"/>
    </location>
</feature>
<dbReference type="Pfam" id="PF01363">
    <property type="entry name" value="FYVE"/>
    <property type="match status" value="1"/>
</dbReference>
<dbReference type="InterPro" id="IPR013083">
    <property type="entry name" value="Znf_RING/FYVE/PHD"/>
</dbReference>
<dbReference type="InterPro" id="IPR011011">
    <property type="entry name" value="Znf_FYVE_PHD"/>
</dbReference>
<reference evidence="6" key="1">
    <citation type="submission" date="2013-04" db="EMBL/GenBank/DDBJ databases">
        <authorList>
            <person name="Qu J."/>
            <person name="Murali S.C."/>
            <person name="Bandaranaike D."/>
            <person name="Bellair M."/>
            <person name="Blankenburg K."/>
            <person name="Chao H."/>
            <person name="Dinh H."/>
            <person name="Doddapaneni H."/>
            <person name="Downs B."/>
            <person name="Dugan-Rocha S."/>
            <person name="Elkadiri S."/>
            <person name="Gnanaolivu R.D."/>
            <person name="Hernandez B."/>
            <person name="Javaid M."/>
            <person name="Jayaseelan J.C."/>
            <person name="Lee S."/>
            <person name="Li M."/>
            <person name="Ming W."/>
            <person name="Munidasa M."/>
            <person name="Muniz J."/>
            <person name="Nguyen L."/>
            <person name="Ongeri F."/>
            <person name="Osuji N."/>
            <person name="Pu L.-L."/>
            <person name="Puazo M."/>
            <person name="Qu C."/>
            <person name="Quiroz J."/>
            <person name="Raj R."/>
            <person name="Weissenberger G."/>
            <person name="Xin Y."/>
            <person name="Zou X."/>
            <person name="Han Y."/>
            <person name="Richards S."/>
            <person name="Worley K."/>
            <person name="Muzny D."/>
            <person name="Gibbs R."/>
        </authorList>
    </citation>
    <scope>NUCLEOTIDE SEQUENCE</scope>
    <source>
        <strain evidence="6">Sampled in the wild</strain>
    </source>
</reference>
<dbReference type="AlphaFoldDB" id="A0A8K0P170"/>
<comment type="caution">
    <text evidence="6">The sequence shown here is derived from an EMBL/GenBank/DDBJ whole genome shotgun (WGS) entry which is preliminary data.</text>
</comment>